<dbReference type="RefSeq" id="WP_097378975.1">
    <property type="nucleotide sequence ID" value="NZ_NXNI01000001.1"/>
</dbReference>
<organism evidence="2 3">
    <name type="scientific">Natrinema ejinorense</name>
    <dbReference type="NCBI Taxonomy" id="373386"/>
    <lineage>
        <taxon>Archaea</taxon>
        <taxon>Methanobacteriati</taxon>
        <taxon>Methanobacteriota</taxon>
        <taxon>Stenosarchaea group</taxon>
        <taxon>Halobacteria</taxon>
        <taxon>Halobacteriales</taxon>
        <taxon>Natrialbaceae</taxon>
        <taxon>Natrinema</taxon>
    </lineage>
</organism>
<name>A0A2A5QT71_9EURY</name>
<sequence length="129" mass="13177">MHYLVGTDSVHTTAAACDYLDGRATAEDTVTVIAVAPAGDPSARRDGQEALNVAPVRLATVGEVETALRSGPPAETLREAAAEHEVDEIVVGAHSGDPEATRELGSTAQGLLAAASRPVVVVPIPDLSD</sequence>
<dbReference type="SUPFAM" id="SSF52402">
    <property type="entry name" value="Adenine nucleotide alpha hydrolases-like"/>
    <property type="match status" value="1"/>
</dbReference>
<dbReference type="CDD" id="cd00293">
    <property type="entry name" value="USP-like"/>
    <property type="match status" value="1"/>
</dbReference>
<dbReference type="InterPro" id="IPR014729">
    <property type="entry name" value="Rossmann-like_a/b/a_fold"/>
</dbReference>
<dbReference type="Proteomes" id="UP000219689">
    <property type="component" value="Unassembled WGS sequence"/>
</dbReference>
<dbReference type="AlphaFoldDB" id="A0A2A5QT71"/>
<dbReference type="InterPro" id="IPR006016">
    <property type="entry name" value="UspA"/>
</dbReference>
<feature type="domain" description="UspA" evidence="1">
    <location>
        <begin position="29"/>
        <end position="123"/>
    </location>
</feature>
<evidence type="ECO:0000259" key="1">
    <source>
        <dbReference type="Pfam" id="PF00582"/>
    </source>
</evidence>
<evidence type="ECO:0000313" key="2">
    <source>
        <dbReference type="EMBL" id="PCR90031.1"/>
    </source>
</evidence>
<dbReference type="Pfam" id="PF00582">
    <property type="entry name" value="Usp"/>
    <property type="match status" value="1"/>
</dbReference>
<reference evidence="2 3" key="1">
    <citation type="submission" date="2017-09" db="EMBL/GenBank/DDBJ databases">
        <title>Genome sequences of Natrinema ejinorence JCM 13890T.</title>
        <authorList>
            <person name="Roh S.W."/>
            <person name="Kim Y.B."/>
            <person name="Kim J.Y."/>
        </authorList>
    </citation>
    <scope>NUCLEOTIDE SEQUENCE [LARGE SCALE GENOMIC DNA]</scope>
    <source>
        <strain evidence="2 3">JCM 13890</strain>
    </source>
</reference>
<accession>A0A2A5QT71</accession>
<dbReference type="Gene3D" id="3.40.50.620">
    <property type="entry name" value="HUPs"/>
    <property type="match status" value="1"/>
</dbReference>
<keyword evidence="3" id="KW-1185">Reference proteome</keyword>
<proteinExistence type="predicted"/>
<evidence type="ECO:0000313" key="3">
    <source>
        <dbReference type="Proteomes" id="UP000219689"/>
    </source>
</evidence>
<comment type="caution">
    <text evidence="2">The sequence shown here is derived from an EMBL/GenBank/DDBJ whole genome shotgun (WGS) entry which is preliminary data.</text>
</comment>
<dbReference type="EMBL" id="NXNI01000001">
    <property type="protein sequence ID" value="PCR90031.1"/>
    <property type="molecule type" value="Genomic_DNA"/>
</dbReference>
<protein>
    <submittedName>
        <fullName evidence="2">Universal stress protein UspA</fullName>
    </submittedName>
</protein>
<dbReference type="OrthoDB" id="157454at2157"/>
<gene>
    <name evidence="2" type="ORF">CP557_05440</name>
</gene>